<protein>
    <submittedName>
        <fullName evidence="2">Uncharacterized protein</fullName>
    </submittedName>
</protein>
<evidence type="ECO:0000313" key="3">
    <source>
        <dbReference type="Proteomes" id="UP001408356"/>
    </source>
</evidence>
<evidence type="ECO:0000313" key="2">
    <source>
        <dbReference type="EMBL" id="KAK9414895.1"/>
    </source>
</evidence>
<feature type="compositionally biased region" description="Basic and acidic residues" evidence="1">
    <location>
        <begin position="77"/>
        <end position="86"/>
    </location>
</feature>
<sequence>MSHMSSTSLRYGDNPPKPPVAKTRHLPSRSKTAMAKDRVESYMSSKSDGGDLVTALVYQPKTPNASTAHRVASAQDAVDKASARFG</sequence>
<keyword evidence="3" id="KW-1185">Reference proteome</keyword>
<feature type="region of interest" description="Disordered" evidence="1">
    <location>
        <begin position="1"/>
        <end position="36"/>
    </location>
</feature>
<comment type="caution">
    <text evidence="2">The sequence shown here is derived from an EMBL/GenBank/DDBJ whole genome shotgun (WGS) entry which is preliminary data.</text>
</comment>
<gene>
    <name evidence="2" type="ORF">SUNI508_10838</name>
</gene>
<accession>A0ABR2UJV0</accession>
<proteinExistence type="predicted"/>
<dbReference type="Proteomes" id="UP001408356">
    <property type="component" value="Unassembled WGS sequence"/>
</dbReference>
<reference evidence="2 3" key="1">
    <citation type="journal article" date="2024" name="J. Plant Pathol.">
        <title>Sequence and assembly of the genome of Seiridium unicorne, isolate CBS 538.82, causal agent of cypress canker disease.</title>
        <authorList>
            <person name="Scali E."/>
            <person name="Rocca G.D."/>
            <person name="Danti R."/>
            <person name="Garbelotto M."/>
            <person name="Barberini S."/>
            <person name="Baroncelli R."/>
            <person name="Emiliani G."/>
        </authorList>
    </citation>
    <scope>NUCLEOTIDE SEQUENCE [LARGE SCALE GENOMIC DNA]</scope>
    <source>
        <strain evidence="2 3">BM-138-508</strain>
    </source>
</reference>
<evidence type="ECO:0000256" key="1">
    <source>
        <dbReference type="SAM" id="MobiDB-lite"/>
    </source>
</evidence>
<dbReference type="EMBL" id="JARVKF010000421">
    <property type="protein sequence ID" value="KAK9414895.1"/>
    <property type="molecule type" value="Genomic_DNA"/>
</dbReference>
<organism evidence="2 3">
    <name type="scientific">Seiridium unicorne</name>
    <dbReference type="NCBI Taxonomy" id="138068"/>
    <lineage>
        <taxon>Eukaryota</taxon>
        <taxon>Fungi</taxon>
        <taxon>Dikarya</taxon>
        <taxon>Ascomycota</taxon>
        <taxon>Pezizomycotina</taxon>
        <taxon>Sordariomycetes</taxon>
        <taxon>Xylariomycetidae</taxon>
        <taxon>Amphisphaeriales</taxon>
        <taxon>Sporocadaceae</taxon>
        <taxon>Seiridium</taxon>
    </lineage>
</organism>
<name>A0ABR2UJV0_9PEZI</name>
<feature type="region of interest" description="Disordered" evidence="1">
    <location>
        <begin position="63"/>
        <end position="86"/>
    </location>
</feature>